<comment type="caution">
    <text evidence="1">The sequence shown here is derived from an EMBL/GenBank/DDBJ whole genome shotgun (WGS) entry which is preliminary data.</text>
</comment>
<sequence>MLQSRGDTSIQLAWMTGMALPSIAHNSGQSLSFKLSQLSDLYYGYAKRFQRNVDFVLCRPKCPQPYRDIRQFYSLPREQEMPQDIEQNEFECLNLVVSVPEVVLRNRSAMVPVYIFVHGGGHAYTMVNIEQGFTGQLALVFVAACNAKLIAEA</sequence>
<accession>A0ABR0IUI1</accession>
<gene>
    <name evidence="1" type="ORF">LTR69_011322</name>
</gene>
<dbReference type="SUPFAM" id="SSF53474">
    <property type="entry name" value="alpha/beta-Hydrolases"/>
    <property type="match status" value="1"/>
</dbReference>
<protein>
    <recommendedName>
        <fullName evidence="3">Carboxylesterase type B domain-containing protein</fullName>
    </recommendedName>
</protein>
<evidence type="ECO:0008006" key="3">
    <source>
        <dbReference type="Google" id="ProtNLM"/>
    </source>
</evidence>
<evidence type="ECO:0000313" key="2">
    <source>
        <dbReference type="Proteomes" id="UP001345691"/>
    </source>
</evidence>
<dbReference type="Proteomes" id="UP001345691">
    <property type="component" value="Unassembled WGS sequence"/>
</dbReference>
<evidence type="ECO:0000313" key="1">
    <source>
        <dbReference type="EMBL" id="KAK5048731.1"/>
    </source>
</evidence>
<reference evidence="1 2" key="1">
    <citation type="submission" date="2023-08" db="EMBL/GenBank/DDBJ databases">
        <title>Black Yeasts Isolated from many extreme environments.</title>
        <authorList>
            <person name="Coleine C."/>
            <person name="Stajich J.E."/>
            <person name="Selbmann L."/>
        </authorList>
    </citation>
    <scope>NUCLEOTIDE SEQUENCE [LARGE SCALE GENOMIC DNA]</scope>
    <source>
        <strain evidence="1 2">CCFEE 6328</strain>
    </source>
</reference>
<proteinExistence type="predicted"/>
<dbReference type="Gene3D" id="3.40.50.1820">
    <property type="entry name" value="alpha/beta hydrolase"/>
    <property type="match status" value="1"/>
</dbReference>
<keyword evidence="2" id="KW-1185">Reference proteome</keyword>
<dbReference type="InterPro" id="IPR029058">
    <property type="entry name" value="AB_hydrolase_fold"/>
</dbReference>
<organism evidence="1 2">
    <name type="scientific">Exophiala sideris</name>
    <dbReference type="NCBI Taxonomy" id="1016849"/>
    <lineage>
        <taxon>Eukaryota</taxon>
        <taxon>Fungi</taxon>
        <taxon>Dikarya</taxon>
        <taxon>Ascomycota</taxon>
        <taxon>Pezizomycotina</taxon>
        <taxon>Eurotiomycetes</taxon>
        <taxon>Chaetothyriomycetidae</taxon>
        <taxon>Chaetothyriales</taxon>
        <taxon>Herpotrichiellaceae</taxon>
        <taxon>Exophiala</taxon>
    </lineage>
</organism>
<dbReference type="EMBL" id="JAVRRF010000054">
    <property type="protein sequence ID" value="KAK5048731.1"/>
    <property type="molecule type" value="Genomic_DNA"/>
</dbReference>
<name>A0ABR0IUI1_9EURO</name>